<comment type="caution">
    <text evidence="6">The sequence shown here is derived from an EMBL/GenBank/DDBJ whole genome shotgun (WGS) entry which is preliminary data.</text>
</comment>
<dbReference type="FunFam" id="3.40.640.10:FF:000099">
    <property type="entry name" value="LL-diaminopimelate aminotransferase, chloroplastic"/>
    <property type="match status" value="1"/>
</dbReference>
<dbReference type="InterPro" id="IPR015424">
    <property type="entry name" value="PyrdxlP-dep_Trfase"/>
</dbReference>
<gene>
    <name evidence="6" type="ORF">EZS27_014032</name>
</gene>
<keyword evidence="3 6" id="KW-0808">Transferase</keyword>
<dbReference type="GO" id="GO:0010285">
    <property type="term" value="F:L,L-diaminopimelate aminotransferase activity"/>
    <property type="evidence" value="ECO:0007669"/>
    <property type="project" value="UniProtKB-EC"/>
</dbReference>
<evidence type="ECO:0000256" key="4">
    <source>
        <dbReference type="ARBA" id="ARBA00022898"/>
    </source>
</evidence>
<dbReference type="InterPro" id="IPR004839">
    <property type="entry name" value="Aminotransferase_I/II_large"/>
</dbReference>
<dbReference type="EMBL" id="SNRY01000659">
    <property type="protein sequence ID" value="KAA6337926.1"/>
    <property type="molecule type" value="Genomic_DNA"/>
</dbReference>
<dbReference type="AlphaFoldDB" id="A0A5J4RV64"/>
<dbReference type="PANTHER" id="PTHR43144">
    <property type="entry name" value="AMINOTRANSFERASE"/>
    <property type="match status" value="1"/>
</dbReference>
<evidence type="ECO:0000256" key="3">
    <source>
        <dbReference type="ARBA" id="ARBA00022679"/>
    </source>
</evidence>
<evidence type="ECO:0000256" key="1">
    <source>
        <dbReference type="ARBA" id="ARBA00001933"/>
    </source>
</evidence>
<dbReference type="Gene3D" id="3.40.640.10">
    <property type="entry name" value="Type I PLP-dependent aspartate aminotransferase-like (Major domain)"/>
    <property type="match status" value="1"/>
</dbReference>
<dbReference type="InterPro" id="IPR015421">
    <property type="entry name" value="PyrdxlP-dep_Trfase_major"/>
</dbReference>
<dbReference type="EC" id="2.6.1.83" evidence="6"/>
<dbReference type="GO" id="GO:0030170">
    <property type="term" value="F:pyridoxal phosphate binding"/>
    <property type="evidence" value="ECO:0007669"/>
    <property type="project" value="InterPro"/>
</dbReference>
<evidence type="ECO:0000313" key="6">
    <source>
        <dbReference type="EMBL" id="KAA6337926.1"/>
    </source>
</evidence>
<dbReference type="Pfam" id="PF00155">
    <property type="entry name" value="Aminotran_1_2"/>
    <property type="match status" value="1"/>
</dbReference>
<dbReference type="Gene3D" id="3.90.1150.10">
    <property type="entry name" value="Aspartate Aminotransferase, domain 1"/>
    <property type="match status" value="1"/>
</dbReference>
<dbReference type="SUPFAM" id="SSF53383">
    <property type="entry name" value="PLP-dependent transferases"/>
    <property type="match status" value="1"/>
</dbReference>
<dbReference type="HAMAP" id="MF_01642">
    <property type="entry name" value="DapL_aminotrans_1"/>
    <property type="match status" value="1"/>
</dbReference>
<evidence type="ECO:0000259" key="5">
    <source>
        <dbReference type="Pfam" id="PF00155"/>
    </source>
</evidence>
<feature type="domain" description="Aminotransferase class I/classII large" evidence="5">
    <location>
        <begin position="35"/>
        <end position="405"/>
    </location>
</feature>
<name>A0A5J4RV64_9ZZZZ</name>
<dbReference type="NCBIfam" id="TIGR03542">
    <property type="entry name" value="DAPAT_plant"/>
    <property type="match status" value="1"/>
</dbReference>
<proteinExistence type="inferred from homology"/>
<reference evidence="6" key="1">
    <citation type="submission" date="2019-03" db="EMBL/GenBank/DDBJ databases">
        <title>Single cell metagenomics reveals metabolic interactions within the superorganism composed of flagellate Streblomastix strix and complex community of Bacteroidetes bacteria on its surface.</title>
        <authorList>
            <person name="Treitli S.C."/>
            <person name="Kolisko M."/>
            <person name="Husnik F."/>
            <person name="Keeling P."/>
            <person name="Hampl V."/>
        </authorList>
    </citation>
    <scope>NUCLEOTIDE SEQUENCE</scope>
    <source>
        <strain evidence="6">STM</strain>
    </source>
</reference>
<keyword evidence="2 6" id="KW-0032">Aminotransferase</keyword>
<organism evidence="6">
    <name type="scientific">termite gut metagenome</name>
    <dbReference type="NCBI Taxonomy" id="433724"/>
    <lineage>
        <taxon>unclassified sequences</taxon>
        <taxon>metagenomes</taxon>
        <taxon>organismal metagenomes</taxon>
    </lineage>
</organism>
<accession>A0A5J4RV64</accession>
<protein>
    <submittedName>
        <fullName evidence="6">LL-diaminopimelate aminotransferase</fullName>
        <ecNumber evidence="6">2.6.1.83</ecNumber>
    </submittedName>
</protein>
<dbReference type="InterPro" id="IPR015422">
    <property type="entry name" value="PyrdxlP-dep_Trfase_small"/>
</dbReference>
<dbReference type="InterPro" id="IPR019942">
    <property type="entry name" value="DapL/ALD1"/>
</dbReference>
<dbReference type="CDD" id="cd00609">
    <property type="entry name" value="AAT_like"/>
    <property type="match status" value="1"/>
</dbReference>
<evidence type="ECO:0000256" key="2">
    <source>
        <dbReference type="ARBA" id="ARBA00022576"/>
    </source>
</evidence>
<comment type="cofactor">
    <cofactor evidence="1">
        <name>pyridoxal 5'-phosphate</name>
        <dbReference type="ChEBI" id="CHEBI:597326"/>
    </cofactor>
</comment>
<keyword evidence="4" id="KW-0663">Pyridoxal phosphate</keyword>
<sequence length="413" mass="46114">MALVNEHFLKLPGSYLFSEIAKRVNVFKAANPDKQLIRLGIGDVTRPLSRACIEAMHKATDEMADRTTFRGYSPEQGYDFLIEAIIKNDYTSRGIQFTPSEIFVSDGAKSDTGNIGDILHCDNSVGVTDPVYPVYIDSNVMGGRSGVLEASGRWSNIVYMPCTSENNFIPQIPDRKIDMLYLCYPNNPTGTTLTKDELKKWVDYALANDTLILFDAAYEAYIQEPDVPHSIYEIEGAKKCAIEFRSFSKTAGFTGIRCGYNVVPKELTAATLKGERVALNFLWNRRQSTKFNGTSYITQRAAEAVYSPEGKKQVREVINYYMANAKIMREGLEALRLKVYGGVNSPYLWVKTPNGIDSWSFFDKLLYEANVVGTPGVGFGPSGQGYLRLTAFGEKDDCVEAIKRLSRLGIDNR</sequence>